<dbReference type="GO" id="GO:0008270">
    <property type="term" value="F:zinc ion binding"/>
    <property type="evidence" value="ECO:0007669"/>
    <property type="project" value="UniProtKB-KW"/>
</dbReference>
<dbReference type="OrthoDB" id="436852at2759"/>
<dbReference type="InterPro" id="IPR013083">
    <property type="entry name" value="Znf_RING/FYVE/PHD"/>
</dbReference>
<keyword evidence="3" id="KW-0862">Zinc</keyword>
<dbReference type="OMA" id="NMENCDS"/>
<sequence>MSQDEEAADELKHYSRFVLPTREVFALHDRVYIKPPSAGGHEGPFIAQIVDIFSASEPGSEIWIRVKWYYQAADTKARDLPWIGESELFVTDHFDVCPAYRVIGQVIVIDGVDQFQNYQVNCVRHRLRKSLPEEELFAPVDISNVYYCRTTYDHRKGTVDTSALSLLCCDEPHNPDLLYIECDECRFWYHAKCVGIDSNEPLPDSYTCPNCSSKSSTIMIQ</sequence>
<dbReference type="SMART" id="SM00249">
    <property type="entry name" value="PHD"/>
    <property type="match status" value="1"/>
</dbReference>
<dbReference type="InterPro" id="IPR001025">
    <property type="entry name" value="BAH_dom"/>
</dbReference>
<dbReference type="RefSeq" id="XP_004349191.1">
    <property type="nucleotide sequence ID" value="XM_004349141.2"/>
</dbReference>
<dbReference type="PhylomeDB" id="A0A0D2VMA6"/>
<evidence type="ECO:0000313" key="5">
    <source>
        <dbReference type="EMBL" id="KJE91282.1"/>
    </source>
</evidence>
<evidence type="ECO:0000256" key="2">
    <source>
        <dbReference type="ARBA" id="ARBA00022771"/>
    </source>
</evidence>
<dbReference type="PROSITE" id="PS51038">
    <property type="entry name" value="BAH"/>
    <property type="match status" value="1"/>
</dbReference>
<dbReference type="AlphaFoldDB" id="A0A0D2VMA6"/>
<dbReference type="STRING" id="595528.A0A0D2VMA6"/>
<accession>A0A0D2VMA6</accession>
<gene>
    <name evidence="5" type="ORF">CAOG_002441</name>
</gene>
<dbReference type="InterPro" id="IPR001965">
    <property type="entry name" value="Znf_PHD"/>
</dbReference>
<dbReference type="Gene3D" id="2.30.30.490">
    <property type="match status" value="1"/>
</dbReference>
<dbReference type="InParanoid" id="A0A0D2VMA6"/>
<reference evidence="6" key="1">
    <citation type="submission" date="2011-02" db="EMBL/GenBank/DDBJ databases">
        <title>The Genome Sequence of Capsaspora owczarzaki ATCC 30864.</title>
        <authorList>
            <person name="Russ C."/>
            <person name="Cuomo C."/>
            <person name="Burger G."/>
            <person name="Gray M.W."/>
            <person name="Holland P.W.H."/>
            <person name="King N."/>
            <person name="Lang F.B.F."/>
            <person name="Roger A.J."/>
            <person name="Ruiz-Trillo I."/>
            <person name="Young S.K."/>
            <person name="Zeng Q."/>
            <person name="Gargeya S."/>
            <person name="Alvarado L."/>
            <person name="Berlin A."/>
            <person name="Chapman S.B."/>
            <person name="Chen Z."/>
            <person name="Freedman E."/>
            <person name="Gellesch M."/>
            <person name="Goldberg J."/>
            <person name="Griggs A."/>
            <person name="Gujja S."/>
            <person name="Heilman E."/>
            <person name="Heiman D."/>
            <person name="Howarth C."/>
            <person name="Mehta T."/>
            <person name="Neiman D."/>
            <person name="Pearson M."/>
            <person name="Roberts A."/>
            <person name="Saif S."/>
            <person name="Shea T."/>
            <person name="Shenoy N."/>
            <person name="Sisk P."/>
            <person name="Stolte C."/>
            <person name="Sykes S."/>
            <person name="White J."/>
            <person name="Yandava C."/>
            <person name="Haas B."/>
            <person name="Nusbaum C."/>
            <person name="Birren B."/>
        </authorList>
    </citation>
    <scope>NUCLEOTIDE SEQUENCE</scope>
    <source>
        <strain evidence="6">ATCC 30864</strain>
    </source>
</reference>
<feature type="domain" description="BAH" evidence="4">
    <location>
        <begin position="23"/>
        <end position="163"/>
    </location>
</feature>
<protein>
    <recommendedName>
        <fullName evidence="4">BAH domain-containing protein</fullName>
    </recommendedName>
</protein>
<name>A0A0D2VMA6_CAPO3</name>
<evidence type="ECO:0000256" key="3">
    <source>
        <dbReference type="ARBA" id="ARBA00022833"/>
    </source>
</evidence>
<keyword evidence="6" id="KW-1185">Reference proteome</keyword>
<dbReference type="InterPro" id="IPR011011">
    <property type="entry name" value="Znf_FYVE_PHD"/>
</dbReference>
<dbReference type="GO" id="GO:0003682">
    <property type="term" value="F:chromatin binding"/>
    <property type="evidence" value="ECO:0007669"/>
    <property type="project" value="InterPro"/>
</dbReference>
<keyword evidence="2" id="KW-0863">Zinc-finger</keyword>
<dbReference type="Proteomes" id="UP000008743">
    <property type="component" value="Unassembled WGS sequence"/>
</dbReference>
<keyword evidence="1" id="KW-0479">Metal-binding</keyword>
<dbReference type="Pfam" id="PF00628">
    <property type="entry name" value="PHD"/>
    <property type="match status" value="1"/>
</dbReference>
<evidence type="ECO:0000259" key="4">
    <source>
        <dbReference type="PROSITE" id="PS51038"/>
    </source>
</evidence>
<dbReference type="InterPro" id="IPR019787">
    <property type="entry name" value="Znf_PHD-finger"/>
</dbReference>
<dbReference type="PANTHER" id="PTHR46364">
    <property type="entry name" value="OS08G0421900 PROTEIN"/>
    <property type="match status" value="1"/>
</dbReference>
<dbReference type="CDD" id="cd04370">
    <property type="entry name" value="BAH"/>
    <property type="match status" value="1"/>
</dbReference>
<dbReference type="SUPFAM" id="SSF57903">
    <property type="entry name" value="FYVE/PHD zinc finger"/>
    <property type="match status" value="1"/>
</dbReference>
<evidence type="ECO:0000313" key="6">
    <source>
        <dbReference type="Proteomes" id="UP000008743"/>
    </source>
</evidence>
<evidence type="ECO:0000256" key="1">
    <source>
        <dbReference type="ARBA" id="ARBA00022723"/>
    </source>
</evidence>
<dbReference type="Gene3D" id="3.30.40.10">
    <property type="entry name" value="Zinc/RING finger domain, C3HC4 (zinc finger)"/>
    <property type="match status" value="1"/>
</dbReference>
<proteinExistence type="predicted"/>
<dbReference type="EMBL" id="KE346362">
    <property type="protein sequence ID" value="KJE91282.1"/>
    <property type="molecule type" value="Genomic_DNA"/>
</dbReference>
<organism evidence="5 6">
    <name type="scientific">Capsaspora owczarzaki (strain ATCC 30864)</name>
    <dbReference type="NCBI Taxonomy" id="595528"/>
    <lineage>
        <taxon>Eukaryota</taxon>
        <taxon>Filasterea</taxon>
        <taxon>Capsaspora</taxon>
    </lineage>
</organism>
<dbReference type="Pfam" id="PF01426">
    <property type="entry name" value="BAH"/>
    <property type="match status" value="1"/>
</dbReference>
<dbReference type="InterPro" id="IPR043151">
    <property type="entry name" value="BAH_sf"/>
</dbReference>